<proteinExistence type="predicted"/>
<evidence type="ECO:0000313" key="1">
    <source>
        <dbReference type="EMBL" id="KAH6658697.1"/>
    </source>
</evidence>
<evidence type="ECO:0000313" key="2">
    <source>
        <dbReference type="Proteomes" id="UP000758603"/>
    </source>
</evidence>
<comment type="caution">
    <text evidence="1">The sequence shown here is derived from an EMBL/GenBank/DDBJ whole genome shotgun (WGS) entry which is preliminary data.</text>
</comment>
<sequence length="70" mass="8201">MSMLYGEGMSANARLQGEILEYSNNLTFFAYKIRQFRPAIPNSHIPQYYAARSYRIRKSRQIQAYLGLHV</sequence>
<reference evidence="1" key="1">
    <citation type="journal article" date="2021" name="Nat. Commun.">
        <title>Genetic determinants of endophytism in the Arabidopsis root mycobiome.</title>
        <authorList>
            <person name="Mesny F."/>
            <person name="Miyauchi S."/>
            <person name="Thiergart T."/>
            <person name="Pickel B."/>
            <person name="Atanasova L."/>
            <person name="Karlsson M."/>
            <person name="Huettel B."/>
            <person name="Barry K.W."/>
            <person name="Haridas S."/>
            <person name="Chen C."/>
            <person name="Bauer D."/>
            <person name="Andreopoulos W."/>
            <person name="Pangilinan J."/>
            <person name="LaButti K."/>
            <person name="Riley R."/>
            <person name="Lipzen A."/>
            <person name="Clum A."/>
            <person name="Drula E."/>
            <person name="Henrissat B."/>
            <person name="Kohler A."/>
            <person name="Grigoriev I.V."/>
            <person name="Martin F.M."/>
            <person name="Hacquard S."/>
        </authorList>
    </citation>
    <scope>NUCLEOTIDE SEQUENCE</scope>
    <source>
        <strain evidence="1">MPI-SDFR-AT-0073</strain>
    </source>
</reference>
<dbReference type="Proteomes" id="UP000758603">
    <property type="component" value="Unassembled WGS sequence"/>
</dbReference>
<gene>
    <name evidence="1" type="ORF">BKA67DRAFT_558777</name>
</gene>
<name>A0A9P9A0R4_9PEZI</name>
<dbReference type="AlphaFoldDB" id="A0A9P9A0R4"/>
<keyword evidence="2" id="KW-1185">Reference proteome</keyword>
<dbReference type="GeneID" id="70131236"/>
<dbReference type="RefSeq" id="XP_045962931.1">
    <property type="nucleotide sequence ID" value="XM_046102344.1"/>
</dbReference>
<organism evidence="1 2">
    <name type="scientific">Truncatella angustata</name>
    <dbReference type="NCBI Taxonomy" id="152316"/>
    <lineage>
        <taxon>Eukaryota</taxon>
        <taxon>Fungi</taxon>
        <taxon>Dikarya</taxon>
        <taxon>Ascomycota</taxon>
        <taxon>Pezizomycotina</taxon>
        <taxon>Sordariomycetes</taxon>
        <taxon>Xylariomycetidae</taxon>
        <taxon>Amphisphaeriales</taxon>
        <taxon>Sporocadaceae</taxon>
        <taxon>Truncatella</taxon>
    </lineage>
</organism>
<dbReference type="EMBL" id="JAGPXC010000002">
    <property type="protein sequence ID" value="KAH6658697.1"/>
    <property type="molecule type" value="Genomic_DNA"/>
</dbReference>
<protein>
    <submittedName>
        <fullName evidence="1">Uncharacterized protein</fullName>
    </submittedName>
</protein>
<accession>A0A9P9A0R4</accession>